<name>A0A151N369_ALLMI</name>
<dbReference type="Proteomes" id="UP000050525">
    <property type="component" value="Unassembled WGS sequence"/>
</dbReference>
<gene>
    <name evidence="1" type="ORF">Y1Q_0016566</name>
</gene>
<evidence type="ECO:0000313" key="1">
    <source>
        <dbReference type="EMBL" id="KYO31251.1"/>
    </source>
</evidence>
<protein>
    <submittedName>
        <fullName evidence="1">Uncharacterized protein</fullName>
    </submittedName>
</protein>
<comment type="caution">
    <text evidence="1">The sequence shown here is derived from an EMBL/GenBank/DDBJ whole genome shotgun (WGS) entry which is preliminary data.</text>
</comment>
<accession>A0A151N369</accession>
<proteinExistence type="predicted"/>
<reference evidence="1 2" key="1">
    <citation type="journal article" date="2012" name="Genome Biol.">
        <title>Sequencing three crocodilian genomes to illuminate the evolution of archosaurs and amniotes.</title>
        <authorList>
            <person name="St John J.A."/>
            <person name="Braun E.L."/>
            <person name="Isberg S.R."/>
            <person name="Miles L.G."/>
            <person name="Chong A.Y."/>
            <person name="Gongora J."/>
            <person name="Dalzell P."/>
            <person name="Moran C."/>
            <person name="Bed'hom B."/>
            <person name="Abzhanov A."/>
            <person name="Burgess S.C."/>
            <person name="Cooksey A.M."/>
            <person name="Castoe T.A."/>
            <person name="Crawford N.G."/>
            <person name="Densmore L.D."/>
            <person name="Drew J.C."/>
            <person name="Edwards S.V."/>
            <person name="Faircloth B.C."/>
            <person name="Fujita M.K."/>
            <person name="Greenwold M.J."/>
            <person name="Hoffmann F.G."/>
            <person name="Howard J.M."/>
            <person name="Iguchi T."/>
            <person name="Janes D.E."/>
            <person name="Khan S.Y."/>
            <person name="Kohno S."/>
            <person name="de Koning A.J."/>
            <person name="Lance S.L."/>
            <person name="McCarthy F.M."/>
            <person name="McCormack J.E."/>
            <person name="Merchant M.E."/>
            <person name="Peterson D.G."/>
            <person name="Pollock D.D."/>
            <person name="Pourmand N."/>
            <person name="Raney B.J."/>
            <person name="Roessler K.A."/>
            <person name="Sanford J.R."/>
            <person name="Sawyer R.H."/>
            <person name="Schmidt C.J."/>
            <person name="Triplett E.W."/>
            <person name="Tuberville T.D."/>
            <person name="Venegas-Anaya M."/>
            <person name="Howard J.T."/>
            <person name="Jarvis E.D."/>
            <person name="Guillette L.J.Jr."/>
            <person name="Glenn T.C."/>
            <person name="Green R.E."/>
            <person name="Ray D.A."/>
        </authorList>
    </citation>
    <scope>NUCLEOTIDE SEQUENCE [LARGE SCALE GENOMIC DNA]</scope>
    <source>
        <strain evidence="1">KSC_2009_1</strain>
    </source>
</reference>
<dbReference type="EMBL" id="AKHW03004113">
    <property type="protein sequence ID" value="KYO31251.1"/>
    <property type="molecule type" value="Genomic_DNA"/>
</dbReference>
<sequence length="71" mass="8406">MGEEVVPCSRLLLLMITQGERCTIKNKEQKKAKGQEATLFGEHFQHQFMALEINECRRLWHDLWIKCICIM</sequence>
<organism evidence="1 2">
    <name type="scientific">Alligator mississippiensis</name>
    <name type="common">American alligator</name>
    <dbReference type="NCBI Taxonomy" id="8496"/>
    <lineage>
        <taxon>Eukaryota</taxon>
        <taxon>Metazoa</taxon>
        <taxon>Chordata</taxon>
        <taxon>Craniata</taxon>
        <taxon>Vertebrata</taxon>
        <taxon>Euteleostomi</taxon>
        <taxon>Archelosauria</taxon>
        <taxon>Archosauria</taxon>
        <taxon>Crocodylia</taxon>
        <taxon>Alligatoridae</taxon>
        <taxon>Alligatorinae</taxon>
        <taxon>Alligator</taxon>
    </lineage>
</organism>
<evidence type="ECO:0000313" key="2">
    <source>
        <dbReference type="Proteomes" id="UP000050525"/>
    </source>
</evidence>
<dbReference type="AlphaFoldDB" id="A0A151N369"/>
<keyword evidence="2" id="KW-1185">Reference proteome</keyword>